<evidence type="ECO:0000313" key="2">
    <source>
        <dbReference type="EMBL" id="MOY41911.1"/>
    </source>
</evidence>
<feature type="chain" id="PRO_5020036345" evidence="1">
    <location>
        <begin position="16"/>
        <end position="116"/>
    </location>
</feature>
<keyword evidence="1" id="KW-0732">Signal</keyword>
<organism evidence="2">
    <name type="scientific">Ixodes scapularis</name>
    <name type="common">Black-legged tick</name>
    <name type="synonym">Deer tick</name>
    <dbReference type="NCBI Taxonomy" id="6945"/>
    <lineage>
        <taxon>Eukaryota</taxon>
        <taxon>Metazoa</taxon>
        <taxon>Ecdysozoa</taxon>
        <taxon>Arthropoda</taxon>
        <taxon>Chelicerata</taxon>
        <taxon>Arachnida</taxon>
        <taxon>Acari</taxon>
        <taxon>Parasitiformes</taxon>
        <taxon>Ixodida</taxon>
        <taxon>Ixodoidea</taxon>
        <taxon>Ixodidae</taxon>
        <taxon>Ixodinae</taxon>
        <taxon>Ixodes</taxon>
    </lineage>
</organism>
<evidence type="ECO:0000256" key="1">
    <source>
        <dbReference type="SAM" id="SignalP"/>
    </source>
</evidence>
<dbReference type="AlphaFoldDB" id="A0A4D5RZ30"/>
<name>A0A4D5RZ30_IXOSC</name>
<accession>A0A4D5RZ30</accession>
<sequence>MLWIFFFIIITSVACLRKGGIACLSRVFCRPIFPTSLSTLSSQQFKVLRSRGQFFFCIFFCRRWFGKAVINTTRVFVCRNNSSSDKQIDSENGLELCQNNRLRGTVNRRYVVLSLG</sequence>
<feature type="signal peptide" evidence="1">
    <location>
        <begin position="1"/>
        <end position="15"/>
    </location>
</feature>
<dbReference type="EMBL" id="GHJT01007940">
    <property type="protein sequence ID" value="MOY41911.1"/>
    <property type="molecule type" value="Transcribed_RNA"/>
</dbReference>
<proteinExistence type="predicted"/>
<reference evidence="2" key="1">
    <citation type="submission" date="2019-04" db="EMBL/GenBank/DDBJ databases">
        <title>An insight into the mialome of Ixodes scapularis.</title>
        <authorList>
            <person name="Ribeiro J.M."/>
            <person name="Mather T.N."/>
            <person name="Karim S."/>
        </authorList>
    </citation>
    <scope>NUCLEOTIDE SEQUENCE</scope>
</reference>
<protein>
    <submittedName>
        <fullName evidence="2">Putative secreted protein</fullName>
    </submittedName>
</protein>